<protein>
    <submittedName>
        <fullName evidence="5">Starch synthase</fullName>
    </submittedName>
</protein>
<dbReference type="InterPro" id="IPR011875">
    <property type="entry name" value="M1P_synthase"/>
</dbReference>
<feature type="domain" description="Glycosyl transferase family 1" evidence="3">
    <location>
        <begin position="188"/>
        <end position="358"/>
    </location>
</feature>
<evidence type="ECO:0000256" key="1">
    <source>
        <dbReference type="ARBA" id="ARBA00022676"/>
    </source>
</evidence>
<evidence type="ECO:0000256" key="2">
    <source>
        <dbReference type="ARBA" id="ARBA00022679"/>
    </source>
</evidence>
<gene>
    <name evidence="5" type="ORF">FB388_5201</name>
</gene>
<dbReference type="InterPro" id="IPR028098">
    <property type="entry name" value="Glyco_trans_4-like_N"/>
</dbReference>
<dbReference type="PANTHER" id="PTHR45947:SF3">
    <property type="entry name" value="SULFOQUINOVOSYL TRANSFERASE SQD2"/>
    <property type="match status" value="1"/>
</dbReference>
<evidence type="ECO:0000313" key="5">
    <source>
        <dbReference type="EMBL" id="TQM37979.1"/>
    </source>
</evidence>
<dbReference type="Pfam" id="PF00534">
    <property type="entry name" value="Glycos_transf_1"/>
    <property type="match status" value="1"/>
</dbReference>
<dbReference type="Pfam" id="PF13439">
    <property type="entry name" value="Glyco_transf_4"/>
    <property type="match status" value="1"/>
</dbReference>
<sequence>MLTREFPPHVYGGGGVHVEFLVGALRELGVGVDVHCLGAARPGATAHPEDDPRLRAANPVLRILSADLSVAAALAGADLAHSHTWYTAMAGHWAAQLHGVPHVVTAHSLEPRRPWKAEQLGSGYRVSSWAERTAYEAADAVIAVSAAMRVDVLDCYPQLDPDRVHVVHNGVDADLYRPDPAVDLLEPLGVDLDRPYVAFVGRVARQKGLTHLLRAARLLDPAVQLVLLAGPPDTAALAAETRAAVAELAAERGGVVLVEGMRPRAQVRQVLTHAAVFCCPSVYEPLGIVNLEAMACGTAVVAAAVGGIPEVVADGVTGVLVPHDARDTEAFERDLAAAIDRLVADPGLAGAMGRAGRRRVLAEFAWDRAAERTATIYSALTAA</sequence>
<dbReference type="InterPro" id="IPR050194">
    <property type="entry name" value="Glycosyltransferase_grp1"/>
</dbReference>
<dbReference type="GO" id="GO:0009250">
    <property type="term" value="P:glucan biosynthetic process"/>
    <property type="evidence" value="ECO:0007669"/>
    <property type="project" value="InterPro"/>
</dbReference>
<evidence type="ECO:0000313" key="6">
    <source>
        <dbReference type="Proteomes" id="UP000319818"/>
    </source>
</evidence>
<keyword evidence="6" id="KW-1185">Reference proteome</keyword>
<dbReference type="AlphaFoldDB" id="A0A543FW14"/>
<dbReference type="InterPro" id="IPR001296">
    <property type="entry name" value="Glyco_trans_1"/>
</dbReference>
<comment type="caution">
    <text evidence="5">The sequence shown here is derived from an EMBL/GenBank/DDBJ whole genome shotgun (WGS) entry which is preliminary data.</text>
</comment>
<dbReference type="GO" id="GO:1901137">
    <property type="term" value="P:carbohydrate derivative biosynthetic process"/>
    <property type="evidence" value="ECO:0007669"/>
    <property type="project" value="UniProtKB-ARBA"/>
</dbReference>
<feature type="domain" description="Glycosyltransferase subfamily 4-like N-terminal" evidence="4">
    <location>
        <begin position="11"/>
        <end position="174"/>
    </location>
</feature>
<dbReference type="GO" id="GO:0016757">
    <property type="term" value="F:glycosyltransferase activity"/>
    <property type="evidence" value="ECO:0007669"/>
    <property type="project" value="UniProtKB-KW"/>
</dbReference>
<accession>A0A543FW14</accession>
<name>A0A543FW14_9PSEU</name>
<keyword evidence="2" id="KW-0808">Transferase</keyword>
<evidence type="ECO:0000259" key="4">
    <source>
        <dbReference type="Pfam" id="PF13439"/>
    </source>
</evidence>
<dbReference type="EMBL" id="VFPH01000002">
    <property type="protein sequence ID" value="TQM37979.1"/>
    <property type="molecule type" value="Genomic_DNA"/>
</dbReference>
<dbReference type="CDD" id="cd03801">
    <property type="entry name" value="GT4_PimA-like"/>
    <property type="match status" value="1"/>
</dbReference>
<dbReference type="PANTHER" id="PTHR45947">
    <property type="entry name" value="SULFOQUINOVOSYL TRANSFERASE SQD2"/>
    <property type="match status" value="1"/>
</dbReference>
<dbReference type="Proteomes" id="UP000319818">
    <property type="component" value="Unassembled WGS sequence"/>
</dbReference>
<dbReference type="NCBIfam" id="TIGR02149">
    <property type="entry name" value="glgA_Coryne"/>
    <property type="match status" value="1"/>
</dbReference>
<dbReference type="SUPFAM" id="SSF53756">
    <property type="entry name" value="UDP-Glycosyltransferase/glycogen phosphorylase"/>
    <property type="match status" value="1"/>
</dbReference>
<proteinExistence type="predicted"/>
<evidence type="ECO:0000259" key="3">
    <source>
        <dbReference type="Pfam" id="PF00534"/>
    </source>
</evidence>
<dbReference type="Gene3D" id="3.40.50.2000">
    <property type="entry name" value="Glycogen Phosphorylase B"/>
    <property type="match status" value="2"/>
</dbReference>
<organism evidence="5 6">
    <name type="scientific">Pseudonocardia cypriaca</name>
    <dbReference type="NCBI Taxonomy" id="882449"/>
    <lineage>
        <taxon>Bacteria</taxon>
        <taxon>Bacillati</taxon>
        <taxon>Actinomycetota</taxon>
        <taxon>Actinomycetes</taxon>
        <taxon>Pseudonocardiales</taxon>
        <taxon>Pseudonocardiaceae</taxon>
        <taxon>Pseudonocardia</taxon>
    </lineage>
</organism>
<keyword evidence="1" id="KW-0328">Glycosyltransferase</keyword>
<reference evidence="5 6" key="1">
    <citation type="submission" date="2019-06" db="EMBL/GenBank/DDBJ databases">
        <title>Sequencing the genomes of 1000 actinobacteria strains.</title>
        <authorList>
            <person name="Klenk H.-P."/>
        </authorList>
    </citation>
    <scope>NUCLEOTIDE SEQUENCE [LARGE SCALE GENOMIC DNA]</scope>
    <source>
        <strain evidence="5 6">DSM 45511</strain>
    </source>
</reference>